<dbReference type="Proteomes" id="UP001174909">
    <property type="component" value="Unassembled WGS sequence"/>
</dbReference>
<gene>
    <name evidence="3" type="ORF">GBAR_LOCUS19079</name>
</gene>
<keyword evidence="1 3" id="KW-0378">Hydrolase</keyword>
<evidence type="ECO:0000256" key="1">
    <source>
        <dbReference type="ARBA" id="ARBA00022801"/>
    </source>
</evidence>
<protein>
    <submittedName>
        <fullName evidence="3">2-(Acetamidomethylene)succinate hydrolase</fullName>
    </submittedName>
</protein>
<accession>A0AA35SRD2</accession>
<sequence length="281" mass="30501">MTTGTTKAVDRFVRVGDLKLHYLEWGEAGAPPVIMVHGLSGNAHNFDNLAPHFVPRYHVISVDVRGRGDSDWAADANYSNDAYVADLEGLRQSLGFERMALVGTSLGGRISLTYAGTYPDRVERTVLNDIGPEIDPRGGSRIASSTRDAVTTFETMEEVLAWHCEQRVGFSSLSDADQRTVAGYAVKALPGGGYTWKMDPAVRTDPRRPDPETSWNLARGIPGPVLLVRGGISDLLSPETAQRMVAEMQDCRMVEVPGVGHAPTLAEPEAFGPVMKFFSLA</sequence>
<comment type="caution">
    <text evidence="3">The sequence shown here is derived from an EMBL/GenBank/DDBJ whole genome shotgun (WGS) entry which is preliminary data.</text>
</comment>
<reference evidence="3" key="1">
    <citation type="submission" date="2023-03" db="EMBL/GenBank/DDBJ databases">
        <authorList>
            <person name="Steffen K."/>
            <person name="Cardenas P."/>
        </authorList>
    </citation>
    <scope>NUCLEOTIDE SEQUENCE</scope>
</reference>
<dbReference type="InterPro" id="IPR029058">
    <property type="entry name" value="AB_hydrolase_fold"/>
</dbReference>
<dbReference type="SUPFAM" id="SSF53474">
    <property type="entry name" value="alpha/beta-Hydrolases"/>
    <property type="match status" value="1"/>
</dbReference>
<dbReference type="PANTHER" id="PTHR43798:SF31">
    <property type="entry name" value="AB HYDROLASE SUPERFAMILY PROTEIN YCLE"/>
    <property type="match status" value="1"/>
</dbReference>
<dbReference type="GO" id="GO:0016787">
    <property type="term" value="F:hydrolase activity"/>
    <property type="evidence" value="ECO:0007669"/>
    <property type="project" value="UniProtKB-KW"/>
</dbReference>
<keyword evidence="4" id="KW-1185">Reference proteome</keyword>
<feature type="domain" description="AB hydrolase-1" evidence="2">
    <location>
        <begin position="31"/>
        <end position="134"/>
    </location>
</feature>
<evidence type="ECO:0000313" key="4">
    <source>
        <dbReference type="Proteomes" id="UP001174909"/>
    </source>
</evidence>
<dbReference type="AlphaFoldDB" id="A0AA35SRD2"/>
<evidence type="ECO:0000259" key="2">
    <source>
        <dbReference type="Pfam" id="PF00561"/>
    </source>
</evidence>
<proteinExistence type="predicted"/>
<dbReference type="EMBL" id="CASHTH010002696">
    <property type="protein sequence ID" value="CAI8033827.1"/>
    <property type="molecule type" value="Genomic_DNA"/>
</dbReference>
<dbReference type="PRINTS" id="PR00111">
    <property type="entry name" value="ABHYDROLASE"/>
</dbReference>
<evidence type="ECO:0000313" key="3">
    <source>
        <dbReference type="EMBL" id="CAI8033827.1"/>
    </source>
</evidence>
<dbReference type="Pfam" id="PF00561">
    <property type="entry name" value="Abhydrolase_1"/>
    <property type="match status" value="1"/>
</dbReference>
<dbReference type="Gene3D" id="3.40.50.1820">
    <property type="entry name" value="alpha/beta hydrolase"/>
    <property type="match status" value="1"/>
</dbReference>
<dbReference type="InterPro" id="IPR050266">
    <property type="entry name" value="AB_hydrolase_sf"/>
</dbReference>
<name>A0AA35SRD2_GEOBA</name>
<dbReference type="PANTHER" id="PTHR43798">
    <property type="entry name" value="MONOACYLGLYCEROL LIPASE"/>
    <property type="match status" value="1"/>
</dbReference>
<organism evidence="3 4">
    <name type="scientific">Geodia barretti</name>
    <name type="common">Barrett's horny sponge</name>
    <dbReference type="NCBI Taxonomy" id="519541"/>
    <lineage>
        <taxon>Eukaryota</taxon>
        <taxon>Metazoa</taxon>
        <taxon>Porifera</taxon>
        <taxon>Demospongiae</taxon>
        <taxon>Heteroscleromorpha</taxon>
        <taxon>Tetractinellida</taxon>
        <taxon>Astrophorina</taxon>
        <taxon>Geodiidae</taxon>
        <taxon>Geodia</taxon>
    </lineage>
</organism>
<dbReference type="InterPro" id="IPR000073">
    <property type="entry name" value="AB_hydrolase_1"/>
</dbReference>
<dbReference type="GO" id="GO:0016020">
    <property type="term" value="C:membrane"/>
    <property type="evidence" value="ECO:0007669"/>
    <property type="project" value="TreeGrafter"/>
</dbReference>